<dbReference type="InterPro" id="IPR038750">
    <property type="entry name" value="YczE/YyaS-like"/>
</dbReference>
<name>A0A1I3MWF7_9BACL</name>
<evidence type="ECO:0000256" key="1">
    <source>
        <dbReference type="SAM" id="Phobius"/>
    </source>
</evidence>
<feature type="transmembrane region" description="Helical" evidence="1">
    <location>
        <begin position="62"/>
        <end position="80"/>
    </location>
</feature>
<protein>
    <recommendedName>
        <fullName evidence="4">Membrane protein YczE</fullName>
    </recommendedName>
</protein>
<evidence type="ECO:0000313" key="3">
    <source>
        <dbReference type="Proteomes" id="UP000199545"/>
    </source>
</evidence>
<feature type="transmembrane region" description="Helical" evidence="1">
    <location>
        <begin position="21"/>
        <end position="42"/>
    </location>
</feature>
<dbReference type="AlphaFoldDB" id="A0A1I3MWF7"/>
<dbReference type="PANTHER" id="PTHR40078:SF1">
    <property type="entry name" value="INTEGRAL MEMBRANE PROTEIN"/>
    <property type="match status" value="1"/>
</dbReference>
<dbReference type="Pfam" id="PF19700">
    <property type="entry name" value="DUF6198"/>
    <property type="match status" value="1"/>
</dbReference>
<dbReference type="OrthoDB" id="154912at2"/>
<organism evidence="2 3">
    <name type="scientific">Thermoflavimicrobium dichotomicum</name>
    <dbReference type="NCBI Taxonomy" id="46223"/>
    <lineage>
        <taxon>Bacteria</taxon>
        <taxon>Bacillati</taxon>
        <taxon>Bacillota</taxon>
        <taxon>Bacilli</taxon>
        <taxon>Bacillales</taxon>
        <taxon>Thermoactinomycetaceae</taxon>
        <taxon>Thermoflavimicrobium</taxon>
    </lineage>
</organism>
<evidence type="ECO:0000313" key="2">
    <source>
        <dbReference type="EMBL" id="SFJ01100.1"/>
    </source>
</evidence>
<gene>
    <name evidence="2" type="ORF">SAMN05421852_103225</name>
</gene>
<keyword evidence="1" id="KW-0472">Membrane</keyword>
<reference evidence="2 3" key="1">
    <citation type="submission" date="2016-10" db="EMBL/GenBank/DDBJ databases">
        <authorList>
            <person name="de Groot N.N."/>
        </authorList>
    </citation>
    <scope>NUCLEOTIDE SEQUENCE [LARGE SCALE GENOMIC DNA]</scope>
    <source>
        <strain evidence="2 3">DSM 44778</strain>
    </source>
</reference>
<accession>A0A1I3MWF7</accession>
<sequence length="239" mass="27121">MNVKHKQGGKYFLYFYERFCRYSFFFLGLWLMALGIVCTIQAELGVSPWDVLHIGLSYKTSLSIGFWVIAVGFCIVGITSLMTRRLPQMGTLLNMICVGFFVDFILYLNVIPHMHSWWGKSLLLLIGIFISTLGAGLYIVPEIGAGPRDGLTLELSRRLGWSIRLVRTIMEVMVAIVGWFLGGPVSVGTLFFCFFLGPLMQLAIGWCKGWLQFCLKRGVYFENIYKRALRSDHHDGFGC</sequence>
<proteinExistence type="predicted"/>
<keyword evidence="1" id="KW-1133">Transmembrane helix</keyword>
<feature type="transmembrane region" description="Helical" evidence="1">
    <location>
        <begin position="92"/>
        <end position="111"/>
    </location>
</feature>
<dbReference type="PANTHER" id="PTHR40078">
    <property type="entry name" value="INTEGRAL MEMBRANE PROTEIN-RELATED"/>
    <property type="match status" value="1"/>
</dbReference>
<keyword evidence="3" id="KW-1185">Reference proteome</keyword>
<dbReference type="EMBL" id="FORR01000003">
    <property type="protein sequence ID" value="SFJ01100.1"/>
    <property type="molecule type" value="Genomic_DNA"/>
</dbReference>
<dbReference type="STRING" id="46223.SAMN05421852_103225"/>
<keyword evidence="1" id="KW-0812">Transmembrane</keyword>
<dbReference type="RefSeq" id="WP_093228617.1">
    <property type="nucleotide sequence ID" value="NZ_FORR01000003.1"/>
</dbReference>
<evidence type="ECO:0008006" key="4">
    <source>
        <dbReference type="Google" id="ProtNLM"/>
    </source>
</evidence>
<feature type="transmembrane region" description="Helical" evidence="1">
    <location>
        <begin position="117"/>
        <end position="140"/>
    </location>
</feature>
<dbReference type="Proteomes" id="UP000199545">
    <property type="component" value="Unassembled WGS sequence"/>
</dbReference>